<keyword evidence="1" id="KW-1133">Transmembrane helix</keyword>
<evidence type="ECO:0008006" key="4">
    <source>
        <dbReference type="Google" id="ProtNLM"/>
    </source>
</evidence>
<feature type="transmembrane region" description="Helical" evidence="1">
    <location>
        <begin position="76"/>
        <end position="96"/>
    </location>
</feature>
<evidence type="ECO:0000313" key="2">
    <source>
        <dbReference type="EMBL" id="MFC6707676.1"/>
    </source>
</evidence>
<comment type="caution">
    <text evidence="2">The sequence shown here is derived from an EMBL/GenBank/DDBJ whole genome shotgun (WGS) entry which is preliminary data.</text>
</comment>
<reference evidence="3" key="1">
    <citation type="journal article" date="2019" name="Int. J. Syst. Evol. Microbiol.">
        <title>The Global Catalogue of Microorganisms (GCM) 10K type strain sequencing project: providing services to taxonomists for standard genome sequencing and annotation.</title>
        <authorList>
            <consortium name="The Broad Institute Genomics Platform"/>
            <consortium name="The Broad Institute Genome Sequencing Center for Infectious Disease"/>
            <person name="Wu L."/>
            <person name="Ma J."/>
        </authorList>
    </citation>
    <scope>NUCLEOTIDE SEQUENCE [LARGE SCALE GENOMIC DNA]</scope>
    <source>
        <strain evidence="3">CCUG 58127</strain>
    </source>
</reference>
<keyword evidence="1" id="KW-0472">Membrane</keyword>
<feature type="transmembrane region" description="Helical" evidence="1">
    <location>
        <begin position="50"/>
        <end position="69"/>
    </location>
</feature>
<dbReference type="RefSeq" id="WP_382404343.1">
    <property type="nucleotide sequence ID" value="NZ_JBHSWH010000001.1"/>
</dbReference>
<evidence type="ECO:0000256" key="1">
    <source>
        <dbReference type="SAM" id="Phobius"/>
    </source>
</evidence>
<organism evidence="2 3">
    <name type="scientific">Flexivirga alba</name>
    <dbReference type="NCBI Taxonomy" id="702742"/>
    <lineage>
        <taxon>Bacteria</taxon>
        <taxon>Bacillati</taxon>
        <taxon>Actinomycetota</taxon>
        <taxon>Actinomycetes</taxon>
        <taxon>Micrococcales</taxon>
        <taxon>Dermacoccaceae</taxon>
        <taxon>Flexivirga</taxon>
    </lineage>
</organism>
<accession>A0ABW2ALD2</accession>
<gene>
    <name evidence="2" type="ORF">ACFQDH_21145</name>
</gene>
<feature type="transmembrane region" description="Helical" evidence="1">
    <location>
        <begin position="116"/>
        <end position="140"/>
    </location>
</feature>
<proteinExistence type="predicted"/>
<name>A0ABW2ALD2_9MICO</name>
<keyword evidence="1" id="KW-0812">Transmembrane</keyword>
<dbReference type="Proteomes" id="UP001596298">
    <property type="component" value="Unassembled WGS sequence"/>
</dbReference>
<keyword evidence="3" id="KW-1185">Reference proteome</keyword>
<dbReference type="EMBL" id="JBHSWH010000001">
    <property type="protein sequence ID" value="MFC6707676.1"/>
    <property type="molecule type" value="Genomic_DNA"/>
</dbReference>
<protein>
    <recommendedName>
        <fullName evidence="4">DoxX family membrane protein</fullName>
    </recommendedName>
</protein>
<sequence length="149" mass="15836">MKIGMTGDRLVGWCLRLLVAACLVADGVVHLRLASRYALASAPGHLSEGLLFRVESVAALVVALLVLVLGSRAAYAAAFVVAGSAFIAVMLFRYVAVPAFGPVPSMYEPIWFRDKSISAVAEGLGAVLSAAGFVRAWVVVNRGQHRIRR</sequence>
<evidence type="ECO:0000313" key="3">
    <source>
        <dbReference type="Proteomes" id="UP001596298"/>
    </source>
</evidence>